<evidence type="ECO:0000313" key="2">
    <source>
        <dbReference type="EMBL" id="KAJ3647984.1"/>
    </source>
</evidence>
<proteinExistence type="predicted"/>
<organism evidence="2 3">
    <name type="scientific">Zophobas morio</name>
    <dbReference type="NCBI Taxonomy" id="2755281"/>
    <lineage>
        <taxon>Eukaryota</taxon>
        <taxon>Metazoa</taxon>
        <taxon>Ecdysozoa</taxon>
        <taxon>Arthropoda</taxon>
        <taxon>Hexapoda</taxon>
        <taxon>Insecta</taxon>
        <taxon>Pterygota</taxon>
        <taxon>Neoptera</taxon>
        <taxon>Endopterygota</taxon>
        <taxon>Coleoptera</taxon>
        <taxon>Polyphaga</taxon>
        <taxon>Cucujiformia</taxon>
        <taxon>Tenebrionidae</taxon>
        <taxon>Zophobas</taxon>
    </lineage>
</organism>
<feature type="chain" id="PRO_5041283045" evidence="1">
    <location>
        <begin position="19"/>
        <end position="182"/>
    </location>
</feature>
<dbReference type="AlphaFoldDB" id="A0AA38I6I5"/>
<comment type="caution">
    <text evidence="2">The sequence shown here is derived from an EMBL/GenBank/DDBJ whole genome shotgun (WGS) entry which is preliminary data.</text>
</comment>
<dbReference type="PANTHER" id="PTHR31649">
    <property type="entry name" value="AGAP009604-PA"/>
    <property type="match status" value="1"/>
</dbReference>
<evidence type="ECO:0000256" key="1">
    <source>
        <dbReference type="SAM" id="SignalP"/>
    </source>
</evidence>
<reference evidence="2" key="1">
    <citation type="journal article" date="2023" name="G3 (Bethesda)">
        <title>Whole genome assemblies of Zophobas morio and Tenebrio molitor.</title>
        <authorList>
            <person name="Kaur S."/>
            <person name="Stinson S.A."/>
            <person name="diCenzo G.C."/>
        </authorList>
    </citation>
    <scope>NUCLEOTIDE SEQUENCE</scope>
    <source>
        <strain evidence="2">QUZm001</strain>
    </source>
</reference>
<protein>
    <submittedName>
        <fullName evidence="2">Uncharacterized protein</fullName>
    </submittedName>
</protein>
<dbReference type="Proteomes" id="UP001168821">
    <property type="component" value="Unassembled WGS sequence"/>
</dbReference>
<gene>
    <name evidence="2" type="ORF">Zmor_019825</name>
</gene>
<accession>A0AA38I6I5</accession>
<name>A0AA38I6I5_9CUCU</name>
<keyword evidence="3" id="KW-1185">Reference proteome</keyword>
<dbReference type="PANTHER" id="PTHR31649:SF10">
    <property type="entry name" value="IP19903P-RELATED"/>
    <property type="match status" value="1"/>
</dbReference>
<feature type="signal peptide" evidence="1">
    <location>
        <begin position="1"/>
        <end position="18"/>
    </location>
</feature>
<keyword evidence="1" id="KW-0732">Signal</keyword>
<sequence length="182" mass="20252">MFPSTFLLVFITIQASLCLDDDYYWREYTGTIPDDALVGGQDINNKNVYIGQAYVHNEGLIVSEIFPGIREVQAPINGVKTVKSYIKILCGAQQNFYWAQANASHLHVQMIDKRPIIGGHEVGGILNIGRISYEGDIKIGKVISFRTESALLHFNVKGTEKGVSSYEILLFNDNAVDVRLGK</sequence>
<evidence type="ECO:0000313" key="3">
    <source>
        <dbReference type="Proteomes" id="UP001168821"/>
    </source>
</evidence>
<dbReference type="EMBL" id="JALNTZ010000006">
    <property type="protein sequence ID" value="KAJ3647984.1"/>
    <property type="molecule type" value="Genomic_DNA"/>
</dbReference>